<proteinExistence type="predicted"/>
<protein>
    <submittedName>
        <fullName evidence="2">Helix-turn-helix domain-containing protein</fullName>
    </submittedName>
</protein>
<feature type="compositionally biased region" description="Pro residues" evidence="1">
    <location>
        <begin position="147"/>
        <end position="194"/>
    </location>
</feature>
<evidence type="ECO:0000256" key="1">
    <source>
        <dbReference type="SAM" id="MobiDB-lite"/>
    </source>
</evidence>
<dbReference type="EMBL" id="CP120988">
    <property type="protein sequence ID" value="WLQ56995.1"/>
    <property type="molecule type" value="Genomic_DNA"/>
</dbReference>
<sequence>MDTPQVIAPPCAQPGSPGTSGPPDVTPTSGVIHVNTRHVSGFVIIGNHLAQHHELSLIAIGLAVHIQSLPAGAKVGIKVLTDRFPESEARITAALHELEAEGYLHRSRVRLPSGRVVTRTLSYNQPGATAPAPQRERREPRRQVPTAPEPAPAPAPPPPPVAEPAAPPLPAPVHVPAPTAPRKQPPPLPQPRTPTPELLRTAEAVLTDLRRHAPQLTLAEEDIPALVPGVAAWLERDVHPDTIRHALTDQLPLPVKHPAKFVRSRITALLPPPLPGTSDLTPPARRKVIVIPLQNCDTCDRAFRATHPGHCRDCRTEAHSAIHAP</sequence>
<feature type="region of interest" description="Disordered" evidence="1">
    <location>
        <begin position="1"/>
        <end position="28"/>
    </location>
</feature>
<dbReference type="RefSeq" id="WP_306071335.1">
    <property type="nucleotide sequence ID" value="NZ_CP120988.1"/>
</dbReference>
<feature type="region of interest" description="Disordered" evidence="1">
    <location>
        <begin position="117"/>
        <end position="196"/>
    </location>
</feature>
<name>A0ABY9IPF2_9ACTN</name>
<keyword evidence="3" id="KW-1185">Reference proteome</keyword>
<accession>A0ABY9IPF2</accession>
<gene>
    <name evidence="2" type="ORF">P8A19_16740</name>
</gene>
<dbReference type="Proteomes" id="UP001235744">
    <property type="component" value="Chromosome"/>
</dbReference>
<evidence type="ECO:0000313" key="2">
    <source>
        <dbReference type="EMBL" id="WLQ56995.1"/>
    </source>
</evidence>
<evidence type="ECO:0000313" key="3">
    <source>
        <dbReference type="Proteomes" id="UP001235744"/>
    </source>
</evidence>
<organism evidence="2 3">
    <name type="scientific">Streptomyces poriferorum</name>
    <dbReference type="NCBI Taxonomy" id="2798799"/>
    <lineage>
        <taxon>Bacteria</taxon>
        <taxon>Bacillati</taxon>
        <taxon>Actinomycetota</taxon>
        <taxon>Actinomycetes</taxon>
        <taxon>Kitasatosporales</taxon>
        <taxon>Streptomycetaceae</taxon>
        <taxon>Streptomyces</taxon>
    </lineage>
</organism>
<reference evidence="2 3" key="1">
    <citation type="submission" date="2023-03" db="EMBL/GenBank/DDBJ databases">
        <title>Isolation and description of six Streptomyces strains from soil environments, able to metabolize different microbial glucans.</title>
        <authorList>
            <person name="Widen T."/>
            <person name="Larsbrink J."/>
        </authorList>
    </citation>
    <scope>NUCLEOTIDE SEQUENCE [LARGE SCALE GENOMIC DNA]</scope>
    <source>
        <strain evidence="2 3">Alt2</strain>
    </source>
</reference>